<feature type="compositionally biased region" description="Polar residues" evidence="2">
    <location>
        <begin position="230"/>
        <end position="239"/>
    </location>
</feature>
<dbReference type="InterPro" id="IPR001878">
    <property type="entry name" value="Znf_CCHC"/>
</dbReference>
<reference evidence="5 6" key="1">
    <citation type="journal article" date="2024" name="BMC Genomics">
        <title>De novo assembly and annotation of Popillia japonica's genome with initial clues to its potential as an invasive pest.</title>
        <authorList>
            <person name="Cucini C."/>
            <person name="Boschi S."/>
            <person name="Funari R."/>
            <person name="Cardaioli E."/>
            <person name="Iannotti N."/>
            <person name="Marturano G."/>
            <person name="Paoli F."/>
            <person name="Bruttini M."/>
            <person name="Carapelli A."/>
            <person name="Frati F."/>
            <person name="Nardi F."/>
        </authorList>
    </citation>
    <scope>NUCLEOTIDE SEQUENCE [LARGE SCALE GENOMIC DNA]</scope>
    <source>
        <strain evidence="5">DMR45628</strain>
    </source>
</reference>
<dbReference type="PANTHER" id="PTHR37984:SF5">
    <property type="entry name" value="PROTEIN NYNRIN-LIKE"/>
    <property type="match status" value="1"/>
</dbReference>
<evidence type="ECO:0000313" key="6">
    <source>
        <dbReference type="Proteomes" id="UP001458880"/>
    </source>
</evidence>
<organism evidence="5 6">
    <name type="scientific">Popillia japonica</name>
    <name type="common">Japanese beetle</name>
    <dbReference type="NCBI Taxonomy" id="7064"/>
    <lineage>
        <taxon>Eukaryota</taxon>
        <taxon>Metazoa</taxon>
        <taxon>Ecdysozoa</taxon>
        <taxon>Arthropoda</taxon>
        <taxon>Hexapoda</taxon>
        <taxon>Insecta</taxon>
        <taxon>Pterygota</taxon>
        <taxon>Neoptera</taxon>
        <taxon>Endopterygota</taxon>
        <taxon>Coleoptera</taxon>
        <taxon>Polyphaga</taxon>
        <taxon>Scarabaeiformia</taxon>
        <taxon>Scarabaeidae</taxon>
        <taxon>Rutelinae</taxon>
        <taxon>Popillia</taxon>
    </lineage>
</organism>
<comment type="caution">
    <text evidence="5">The sequence shown here is derived from an EMBL/GenBank/DDBJ whole genome shotgun (WGS) entry which is preliminary data.</text>
</comment>
<dbReference type="Pfam" id="PF00098">
    <property type="entry name" value="zf-CCHC"/>
    <property type="match status" value="1"/>
</dbReference>
<proteinExistence type="predicted"/>
<protein>
    <submittedName>
        <fullName evidence="5">Integrase core domain</fullName>
    </submittedName>
</protein>
<dbReference type="EMBL" id="JASPKY010000334">
    <property type="protein sequence ID" value="KAK9708202.1"/>
    <property type="molecule type" value="Genomic_DNA"/>
</dbReference>
<feature type="compositionally biased region" description="Basic and acidic residues" evidence="2">
    <location>
        <begin position="240"/>
        <end position="250"/>
    </location>
</feature>
<accession>A0AAW1JVY0</accession>
<dbReference type="Proteomes" id="UP001458880">
    <property type="component" value="Unassembled WGS sequence"/>
</dbReference>
<dbReference type="AlphaFoldDB" id="A0AAW1JVY0"/>
<evidence type="ECO:0000313" key="5">
    <source>
        <dbReference type="EMBL" id="KAK9708202.1"/>
    </source>
</evidence>
<dbReference type="SUPFAM" id="SSF57756">
    <property type="entry name" value="Retrovirus zinc finger-like domains"/>
    <property type="match status" value="1"/>
</dbReference>
<dbReference type="Pfam" id="PF00665">
    <property type="entry name" value="rve"/>
    <property type="match status" value="1"/>
</dbReference>
<dbReference type="InterPro" id="IPR001584">
    <property type="entry name" value="Integrase_cat-core"/>
</dbReference>
<gene>
    <name evidence="5" type="ORF">QE152_g27362</name>
</gene>
<dbReference type="PANTHER" id="PTHR37984">
    <property type="entry name" value="PROTEIN CBG26694"/>
    <property type="match status" value="1"/>
</dbReference>
<keyword evidence="1" id="KW-0863">Zinc-finger</keyword>
<dbReference type="InterPro" id="IPR050951">
    <property type="entry name" value="Retrovirus_Pol_polyprotein"/>
</dbReference>
<keyword evidence="1" id="KW-0862">Zinc</keyword>
<evidence type="ECO:0000256" key="2">
    <source>
        <dbReference type="SAM" id="MobiDB-lite"/>
    </source>
</evidence>
<name>A0AAW1JVY0_POPJA</name>
<keyword evidence="6" id="KW-1185">Reference proteome</keyword>
<dbReference type="Gene3D" id="4.10.60.10">
    <property type="entry name" value="Zinc finger, CCHC-type"/>
    <property type="match status" value="1"/>
</dbReference>
<evidence type="ECO:0000259" key="4">
    <source>
        <dbReference type="PROSITE" id="PS50994"/>
    </source>
</evidence>
<dbReference type="SUPFAM" id="SSF53098">
    <property type="entry name" value="Ribonuclease H-like"/>
    <property type="match status" value="1"/>
</dbReference>
<dbReference type="Gene3D" id="3.30.420.10">
    <property type="entry name" value="Ribonuclease H-like superfamily/Ribonuclease H"/>
    <property type="match status" value="1"/>
</dbReference>
<evidence type="ECO:0000256" key="1">
    <source>
        <dbReference type="PROSITE-ProRule" id="PRU00047"/>
    </source>
</evidence>
<keyword evidence="1" id="KW-0479">Metal-binding</keyword>
<feature type="domain" description="CCHC-type" evidence="3">
    <location>
        <begin position="261"/>
        <end position="275"/>
    </location>
</feature>
<dbReference type="PROSITE" id="PS50158">
    <property type="entry name" value="ZF_CCHC"/>
    <property type="match status" value="1"/>
</dbReference>
<feature type="region of interest" description="Disordered" evidence="2">
    <location>
        <begin position="230"/>
        <end position="250"/>
    </location>
</feature>
<dbReference type="GO" id="GO:0008270">
    <property type="term" value="F:zinc ion binding"/>
    <property type="evidence" value="ECO:0007669"/>
    <property type="project" value="UniProtKB-KW"/>
</dbReference>
<sequence length="649" mass="74816">MADQAGITLTVKFSGENWTTWKFQVEIMLKSKGYFHVVNGTKPRPENDTTEWDKMDVKAQEIIVLSISEWIHKIESYAELYGISEWIHKIESYAELYDWDDIAIRHYGLSKLTGVAKTWRDSITKQPECWADWCELLRENFAFEDDCLTLRLAAQNYKWRYGQDIVEYYFEKLAKCNKCKMQDKETIEWIVHGLQNGRFRDYLGPLSRYEKPTQLLNDLKVGVKHILNTKNKVPQPTQKDTSKPDRGGEITREHKLKQITCFKCRGQGHYARNCPGKKKEETDSSHVTNCVEEHSKTELWAQEETVIPNNYLGHIAVKGDLQNYELCIEGGMREGRAIPRCVDEFIDVPKTPRGKQPGYLHPLDKGSIPFECVHVDHLGPFIKSISGRQYVIVLEDGYSKYVVLKAVSNTQAQPTIKFMYEFMSHYGKPLRVITDRGTAFTAQIFEQFCDDHNIQHIKTASATPRANGQVERANSMILSCLATSTETYEGQDWCSTLFDVQWAINNSIHKVTKRSPAGIIFTYKVRGTRENPLTAEMNELNSATISDEEEKSVEQLLEENRVKMKNRYDKHRRPGYNYLPGDLVLVRTQPDTTSGTSHKLEVKYRGPYEIVKVLPGDRYLVQDIEGEQQSGRIYRAIVAIDRIKLIPKV</sequence>
<feature type="domain" description="Integrase catalytic" evidence="4">
    <location>
        <begin position="365"/>
        <end position="524"/>
    </location>
</feature>
<dbReference type="SMART" id="SM00343">
    <property type="entry name" value="ZnF_C2HC"/>
    <property type="match status" value="1"/>
</dbReference>
<evidence type="ECO:0000259" key="3">
    <source>
        <dbReference type="PROSITE" id="PS50158"/>
    </source>
</evidence>
<dbReference type="GO" id="GO:0015074">
    <property type="term" value="P:DNA integration"/>
    <property type="evidence" value="ECO:0007669"/>
    <property type="project" value="InterPro"/>
</dbReference>
<dbReference type="PROSITE" id="PS50994">
    <property type="entry name" value="INTEGRASE"/>
    <property type="match status" value="1"/>
</dbReference>
<dbReference type="InterPro" id="IPR036397">
    <property type="entry name" value="RNaseH_sf"/>
</dbReference>
<dbReference type="GO" id="GO:0003676">
    <property type="term" value="F:nucleic acid binding"/>
    <property type="evidence" value="ECO:0007669"/>
    <property type="project" value="InterPro"/>
</dbReference>
<dbReference type="InterPro" id="IPR036875">
    <property type="entry name" value="Znf_CCHC_sf"/>
</dbReference>
<dbReference type="InterPro" id="IPR012337">
    <property type="entry name" value="RNaseH-like_sf"/>
</dbReference>